<feature type="transmembrane region" description="Helical" evidence="8">
    <location>
        <begin position="285"/>
        <end position="305"/>
    </location>
</feature>
<dbReference type="AlphaFoldDB" id="A0A6J6E6G2"/>
<protein>
    <submittedName>
        <fullName evidence="10">Unannotated protein</fullName>
    </submittedName>
</protein>
<dbReference type="InterPro" id="IPR051393">
    <property type="entry name" value="ABC_transporter_permease"/>
</dbReference>
<reference evidence="10" key="1">
    <citation type="submission" date="2020-05" db="EMBL/GenBank/DDBJ databases">
        <authorList>
            <person name="Chiriac C."/>
            <person name="Salcher M."/>
            <person name="Ghai R."/>
            <person name="Kavagutti S V."/>
        </authorList>
    </citation>
    <scope>NUCLEOTIDE SEQUENCE</scope>
</reference>
<evidence type="ECO:0000256" key="8">
    <source>
        <dbReference type="SAM" id="Phobius"/>
    </source>
</evidence>
<feature type="transmembrane region" description="Helical" evidence="8">
    <location>
        <begin position="170"/>
        <end position="191"/>
    </location>
</feature>
<evidence type="ECO:0000256" key="7">
    <source>
        <dbReference type="SAM" id="MobiDB-lite"/>
    </source>
</evidence>
<feature type="transmembrane region" description="Helical" evidence="8">
    <location>
        <begin position="34"/>
        <end position="51"/>
    </location>
</feature>
<dbReference type="Pfam" id="PF00528">
    <property type="entry name" value="BPD_transp_1"/>
    <property type="match status" value="1"/>
</dbReference>
<evidence type="ECO:0000256" key="1">
    <source>
        <dbReference type="ARBA" id="ARBA00004651"/>
    </source>
</evidence>
<gene>
    <name evidence="10" type="ORF">UFOPK1650_00643</name>
</gene>
<comment type="subcellular location">
    <subcellularLocation>
        <location evidence="1">Cell membrane</location>
        <topology evidence="1">Multi-pass membrane protein</topology>
    </subcellularLocation>
</comment>
<dbReference type="InterPro" id="IPR035906">
    <property type="entry name" value="MetI-like_sf"/>
</dbReference>
<feature type="domain" description="ABC transmembrane type-1" evidence="9">
    <location>
        <begin position="92"/>
        <end position="306"/>
    </location>
</feature>
<dbReference type="GO" id="GO:0005886">
    <property type="term" value="C:plasma membrane"/>
    <property type="evidence" value="ECO:0007669"/>
    <property type="project" value="UniProtKB-SubCell"/>
</dbReference>
<evidence type="ECO:0000259" key="9">
    <source>
        <dbReference type="PROSITE" id="PS50928"/>
    </source>
</evidence>
<dbReference type="EMBL" id="CAEZTJ010000084">
    <property type="protein sequence ID" value="CAB4569883.1"/>
    <property type="molecule type" value="Genomic_DNA"/>
</dbReference>
<evidence type="ECO:0000256" key="4">
    <source>
        <dbReference type="ARBA" id="ARBA00022692"/>
    </source>
</evidence>
<keyword evidence="5 8" id="KW-1133">Transmembrane helix</keyword>
<dbReference type="PROSITE" id="PS50928">
    <property type="entry name" value="ABC_TM1"/>
    <property type="match status" value="1"/>
</dbReference>
<feature type="transmembrane region" description="Helical" evidence="8">
    <location>
        <begin position="229"/>
        <end position="247"/>
    </location>
</feature>
<dbReference type="InterPro" id="IPR000515">
    <property type="entry name" value="MetI-like"/>
</dbReference>
<feature type="transmembrane region" description="Helical" evidence="8">
    <location>
        <begin position="130"/>
        <end position="150"/>
    </location>
</feature>
<feature type="region of interest" description="Disordered" evidence="7">
    <location>
        <begin position="1"/>
        <end position="22"/>
    </location>
</feature>
<evidence type="ECO:0000256" key="6">
    <source>
        <dbReference type="ARBA" id="ARBA00023136"/>
    </source>
</evidence>
<dbReference type="Gene3D" id="1.10.3720.10">
    <property type="entry name" value="MetI-like"/>
    <property type="match status" value="1"/>
</dbReference>
<proteinExistence type="predicted"/>
<name>A0A6J6E6G2_9ZZZZ</name>
<accession>A0A6J6E6G2</accession>
<keyword evidence="2" id="KW-0813">Transport</keyword>
<dbReference type="SUPFAM" id="SSF161098">
    <property type="entry name" value="MetI-like"/>
    <property type="match status" value="1"/>
</dbReference>
<dbReference type="CDD" id="cd06261">
    <property type="entry name" value="TM_PBP2"/>
    <property type="match status" value="1"/>
</dbReference>
<dbReference type="PANTHER" id="PTHR30193">
    <property type="entry name" value="ABC TRANSPORTER PERMEASE PROTEIN"/>
    <property type="match status" value="1"/>
</dbReference>
<evidence type="ECO:0000313" key="10">
    <source>
        <dbReference type="EMBL" id="CAB4569883.1"/>
    </source>
</evidence>
<dbReference type="PANTHER" id="PTHR30193:SF37">
    <property type="entry name" value="INNER MEMBRANE ABC TRANSPORTER PERMEASE PROTEIN YCJO"/>
    <property type="match status" value="1"/>
</dbReference>
<evidence type="ECO:0000256" key="2">
    <source>
        <dbReference type="ARBA" id="ARBA00022448"/>
    </source>
</evidence>
<organism evidence="10">
    <name type="scientific">freshwater metagenome</name>
    <dbReference type="NCBI Taxonomy" id="449393"/>
    <lineage>
        <taxon>unclassified sequences</taxon>
        <taxon>metagenomes</taxon>
        <taxon>ecological metagenomes</taxon>
    </lineage>
</organism>
<dbReference type="GO" id="GO:0055085">
    <property type="term" value="P:transmembrane transport"/>
    <property type="evidence" value="ECO:0007669"/>
    <property type="project" value="InterPro"/>
</dbReference>
<feature type="compositionally biased region" description="Polar residues" evidence="7">
    <location>
        <begin position="13"/>
        <end position="22"/>
    </location>
</feature>
<sequence length="314" mass="35706">MTNIDTGARKGTGTRSPKPVQSSTKLKRIHDRRFALMILPALLIYALFYLYPTLSNLRYAFTEWDGLLEPRFIGFENFTRTATNDDIFRKVLGNNIEFSFLVIIFQTAFSLIFAIFLLKNTRTSIALRTLYFFPTILSSVSVALVWMFIYEPNLGALNTLLRGVGLDSLALSWLGSETITLRAIAFTQVWFHTGQMMVVYIAGLQQIPQELYEAAEVDGASRWQQFKSVTWPMALPTTAVVLAYTTIQSFRAFDLIYTMTGGGPNNSTNILVTLIYQSAFGEYRFGYAASLSVYLVVFILLLTWVQRRILRTKY</sequence>
<evidence type="ECO:0000256" key="3">
    <source>
        <dbReference type="ARBA" id="ARBA00022475"/>
    </source>
</evidence>
<feature type="transmembrane region" description="Helical" evidence="8">
    <location>
        <begin position="98"/>
        <end position="118"/>
    </location>
</feature>
<keyword evidence="3" id="KW-1003">Cell membrane</keyword>
<keyword evidence="6 8" id="KW-0472">Membrane</keyword>
<evidence type="ECO:0000256" key="5">
    <source>
        <dbReference type="ARBA" id="ARBA00022989"/>
    </source>
</evidence>
<keyword evidence="4 8" id="KW-0812">Transmembrane</keyword>